<protein>
    <submittedName>
        <fullName evidence="4">Lysophospholipid acyltransferase family protein</fullName>
    </submittedName>
</protein>
<evidence type="ECO:0000256" key="1">
    <source>
        <dbReference type="ARBA" id="ARBA00022679"/>
    </source>
</evidence>
<feature type="domain" description="Phospholipid/glycerol acyltransferase" evidence="3">
    <location>
        <begin position="51"/>
        <end position="164"/>
    </location>
</feature>
<dbReference type="PANTHER" id="PTHR10434:SF40">
    <property type="entry name" value="1-ACYL-SN-GLYCEROL-3-PHOSPHATE ACYLTRANSFERASE"/>
    <property type="match status" value="1"/>
</dbReference>
<reference evidence="4" key="1">
    <citation type="submission" date="2022-12" db="EMBL/GenBank/DDBJ databases">
        <authorList>
            <person name="Wang J."/>
        </authorList>
    </citation>
    <scope>NUCLEOTIDE SEQUENCE</scope>
    <source>
        <strain evidence="4">HY-45-18</strain>
    </source>
</reference>
<gene>
    <name evidence="4" type="ORF">OW763_02250</name>
</gene>
<dbReference type="Proteomes" id="UP001078443">
    <property type="component" value="Unassembled WGS sequence"/>
</dbReference>
<evidence type="ECO:0000256" key="2">
    <source>
        <dbReference type="ARBA" id="ARBA00023315"/>
    </source>
</evidence>
<organism evidence="4 5">
    <name type="scientific">Clostridium aestuarii</name>
    <dbReference type="NCBI Taxonomy" id="338193"/>
    <lineage>
        <taxon>Bacteria</taxon>
        <taxon>Bacillati</taxon>
        <taxon>Bacillota</taxon>
        <taxon>Clostridia</taxon>
        <taxon>Eubacteriales</taxon>
        <taxon>Clostridiaceae</taxon>
        <taxon>Clostridium</taxon>
    </lineage>
</organism>
<dbReference type="Gene3D" id="3.40.1130.10">
    <property type="entry name" value="Glycerol-3-phosphate (1)-acyltransferase"/>
    <property type="match status" value="1"/>
</dbReference>
<dbReference type="Pfam" id="PF01553">
    <property type="entry name" value="Acyltransferase"/>
    <property type="match status" value="1"/>
</dbReference>
<evidence type="ECO:0000313" key="5">
    <source>
        <dbReference type="Proteomes" id="UP001078443"/>
    </source>
</evidence>
<evidence type="ECO:0000313" key="4">
    <source>
        <dbReference type="EMBL" id="MCY6483176.1"/>
    </source>
</evidence>
<keyword evidence="5" id="KW-1185">Reference proteome</keyword>
<accession>A0ABT4CVZ8</accession>
<dbReference type="GO" id="GO:0016746">
    <property type="term" value="F:acyltransferase activity"/>
    <property type="evidence" value="ECO:0007669"/>
    <property type="project" value="UniProtKB-KW"/>
</dbReference>
<evidence type="ECO:0000259" key="3">
    <source>
        <dbReference type="SMART" id="SM00563"/>
    </source>
</evidence>
<dbReference type="SUPFAM" id="SSF69593">
    <property type="entry name" value="Glycerol-3-phosphate (1)-acyltransferase"/>
    <property type="match status" value="1"/>
</dbReference>
<dbReference type="RefSeq" id="WP_268039433.1">
    <property type="nucleotide sequence ID" value="NZ_JAPQER010000001.1"/>
</dbReference>
<sequence length="233" mass="26195">MISPAMTKVIGYLPKGMVTFISRKLINGYMNKYANIKVENKDNLKKINKPVLYVSNHLSNADALVLQRVLKDDDVTFVAGVKLNSNSLTNMGISIVKTTPMRPNTADKSGLKKIISILKNGGSVLIFPEGTRSRTKQLIKAKRGVVLIAKLCKVPIVPIGMAGTEKLLPINQEGRMEKEKFHYSDIHVKIGNPFHLPNIKEEEAKKNYENRTLDFIMKNIAELLPEEYRGEYK</sequence>
<name>A0ABT4CVZ8_9CLOT</name>
<dbReference type="CDD" id="cd07989">
    <property type="entry name" value="LPLAT_AGPAT-like"/>
    <property type="match status" value="1"/>
</dbReference>
<dbReference type="PANTHER" id="PTHR10434">
    <property type="entry name" value="1-ACYL-SN-GLYCEROL-3-PHOSPHATE ACYLTRANSFERASE"/>
    <property type="match status" value="1"/>
</dbReference>
<dbReference type="SMART" id="SM00563">
    <property type="entry name" value="PlsC"/>
    <property type="match status" value="1"/>
</dbReference>
<comment type="caution">
    <text evidence="4">The sequence shown here is derived from an EMBL/GenBank/DDBJ whole genome shotgun (WGS) entry which is preliminary data.</text>
</comment>
<keyword evidence="1" id="KW-0808">Transferase</keyword>
<dbReference type="EMBL" id="JAPQER010000001">
    <property type="protein sequence ID" value="MCY6483176.1"/>
    <property type="molecule type" value="Genomic_DNA"/>
</dbReference>
<dbReference type="InterPro" id="IPR002123">
    <property type="entry name" value="Plipid/glycerol_acylTrfase"/>
</dbReference>
<keyword evidence="2 4" id="KW-0012">Acyltransferase</keyword>
<proteinExistence type="predicted"/>